<feature type="domain" description="Glycosyltransferase subfamily 4-like N-terminal" evidence="2">
    <location>
        <begin position="18"/>
        <end position="182"/>
    </location>
</feature>
<dbReference type="EMBL" id="JAEHJZ010000052">
    <property type="protein sequence ID" value="MBJ7882707.1"/>
    <property type="molecule type" value="Genomic_DNA"/>
</dbReference>
<dbReference type="RefSeq" id="WP_199602973.1">
    <property type="nucleotide sequence ID" value="NZ_JAEHJZ010000052.1"/>
</dbReference>
<dbReference type="InterPro" id="IPR028098">
    <property type="entry name" value="Glyco_trans_4-like_N"/>
</dbReference>
<dbReference type="PANTHER" id="PTHR12526">
    <property type="entry name" value="GLYCOSYLTRANSFERASE"/>
    <property type="match status" value="1"/>
</dbReference>
<dbReference type="CDD" id="cd03811">
    <property type="entry name" value="GT4_GT28_WabH-like"/>
    <property type="match status" value="1"/>
</dbReference>
<dbReference type="SUPFAM" id="SSF53756">
    <property type="entry name" value="UDP-Glycosyltransferase/glycogen phosphorylase"/>
    <property type="match status" value="1"/>
</dbReference>
<sequence>MNIPKQKISILCTSLASGGAEKVISLLLKKLKDDFNVSLVLFSNEIHFPIPDEVKVVFLSDDKINRPSFLKIFDPLIYIKRYNRFIKKENISISVSFLAYPNLVNGVTAMLNKNKLKTIISERGFPSDNTSSRISFYISKLFYPILYNKCDKLFSNSEHINKDLKENFGIKIPMEVIYNPIEVPINQIVPKTLDRISKPLKIITAGTLNKRKNQIMVIRAIHEADNDYLFTILGGGNLEDYLSQEIDNYNLKDKVILKGQVKHVNEHLITSDCFVLSSFTEGFPNALLEAMAIGLPSISTNCLSGPLELLNNNDPVEIKDGEFFNAKYGLLVNNDDHIGMSKALEHFRQNPQIRKKYSTLSLERSKEYHISSIYSKFKNYITN</sequence>
<evidence type="ECO:0000313" key="4">
    <source>
        <dbReference type="Proteomes" id="UP000662373"/>
    </source>
</evidence>
<protein>
    <submittedName>
        <fullName evidence="3">Glycosyltransferase</fullName>
    </submittedName>
</protein>
<evidence type="ECO:0000313" key="3">
    <source>
        <dbReference type="EMBL" id="MBJ7882707.1"/>
    </source>
</evidence>
<organism evidence="3 4">
    <name type="scientific">Gelidibacter salicanalis</name>
    <dbReference type="NCBI Taxonomy" id="291193"/>
    <lineage>
        <taxon>Bacteria</taxon>
        <taxon>Pseudomonadati</taxon>
        <taxon>Bacteroidota</taxon>
        <taxon>Flavobacteriia</taxon>
        <taxon>Flavobacteriales</taxon>
        <taxon>Flavobacteriaceae</taxon>
        <taxon>Gelidibacter</taxon>
    </lineage>
</organism>
<proteinExistence type="predicted"/>
<dbReference type="Pfam" id="PF00534">
    <property type="entry name" value="Glycos_transf_1"/>
    <property type="match status" value="1"/>
</dbReference>
<dbReference type="GO" id="GO:0016757">
    <property type="term" value="F:glycosyltransferase activity"/>
    <property type="evidence" value="ECO:0007669"/>
    <property type="project" value="InterPro"/>
</dbReference>
<name>A0A934NKW4_9FLAO</name>
<feature type="domain" description="Glycosyl transferase family 1" evidence="1">
    <location>
        <begin position="196"/>
        <end position="357"/>
    </location>
</feature>
<keyword evidence="4" id="KW-1185">Reference proteome</keyword>
<comment type="caution">
    <text evidence="3">The sequence shown here is derived from an EMBL/GenBank/DDBJ whole genome shotgun (WGS) entry which is preliminary data.</text>
</comment>
<accession>A0A934NKW4</accession>
<evidence type="ECO:0000259" key="2">
    <source>
        <dbReference type="Pfam" id="PF13439"/>
    </source>
</evidence>
<dbReference type="Proteomes" id="UP000662373">
    <property type="component" value="Unassembled WGS sequence"/>
</dbReference>
<evidence type="ECO:0000259" key="1">
    <source>
        <dbReference type="Pfam" id="PF00534"/>
    </source>
</evidence>
<dbReference type="InterPro" id="IPR001296">
    <property type="entry name" value="Glyco_trans_1"/>
</dbReference>
<gene>
    <name evidence="3" type="ORF">JEM65_18895</name>
</gene>
<dbReference type="Gene3D" id="3.40.50.2000">
    <property type="entry name" value="Glycogen Phosphorylase B"/>
    <property type="match status" value="2"/>
</dbReference>
<dbReference type="AlphaFoldDB" id="A0A934NKW4"/>
<reference evidence="3 4" key="1">
    <citation type="submission" date="2020-09" db="EMBL/GenBank/DDBJ databases">
        <title>Draft genome of Gelidibacter salicanalis PAMC21136.</title>
        <authorList>
            <person name="Park H."/>
        </authorList>
    </citation>
    <scope>NUCLEOTIDE SEQUENCE [LARGE SCALE GENOMIC DNA]</scope>
    <source>
        <strain evidence="3 4">PAMC21136</strain>
    </source>
</reference>
<dbReference type="PANTHER" id="PTHR12526:SF630">
    <property type="entry name" value="GLYCOSYLTRANSFERASE"/>
    <property type="match status" value="1"/>
</dbReference>
<dbReference type="Pfam" id="PF13439">
    <property type="entry name" value="Glyco_transf_4"/>
    <property type="match status" value="1"/>
</dbReference>